<feature type="region of interest" description="Disordered" evidence="1">
    <location>
        <begin position="64"/>
        <end position="85"/>
    </location>
</feature>
<accession>A0A0H5QWT8</accession>
<keyword evidence="2" id="KW-1133">Transmembrane helix</keyword>
<feature type="transmembrane region" description="Helical" evidence="2">
    <location>
        <begin position="20"/>
        <end position="38"/>
    </location>
</feature>
<keyword evidence="2" id="KW-0812">Transmembrane</keyword>
<feature type="non-terminal residue" evidence="3">
    <location>
        <position position="140"/>
    </location>
</feature>
<evidence type="ECO:0000313" key="3">
    <source>
        <dbReference type="EMBL" id="CRZ06385.1"/>
    </source>
</evidence>
<organism evidence="3">
    <name type="scientific">Spongospora subterranea</name>
    <dbReference type="NCBI Taxonomy" id="70186"/>
    <lineage>
        <taxon>Eukaryota</taxon>
        <taxon>Sar</taxon>
        <taxon>Rhizaria</taxon>
        <taxon>Endomyxa</taxon>
        <taxon>Phytomyxea</taxon>
        <taxon>Plasmodiophorida</taxon>
        <taxon>Plasmodiophoridae</taxon>
        <taxon>Spongospora</taxon>
    </lineage>
</organism>
<keyword evidence="2" id="KW-0472">Membrane</keyword>
<feature type="non-terminal residue" evidence="3">
    <location>
        <position position="1"/>
    </location>
</feature>
<reference evidence="3" key="1">
    <citation type="submission" date="2015-04" db="EMBL/GenBank/DDBJ databases">
        <title>The genome sequence of the plant pathogenic Rhizarian Plasmodiophora brassicae reveals insights in its biotrophic life cycle and the origin of chitin synthesis.</title>
        <authorList>
            <person name="Schwelm A."/>
            <person name="Fogelqvist J."/>
            <person name="Knaust A."/>
            <person name="Julke S."/>
            <person name="Lilja T."/>
            <person name="Dhandapani V."/>
            <person name="Bonilla-Rosso G."/>
            <person name="Karlsson M."/>
            <person name="Shevchenko A."/>
            <person name="Choi S.R."/>
            <person name="Kim H.G."/>
            <person name="Park J.Y."/>
            <person name="Lim Y.P."/>
            <person name="Ludwig-Muller J."/>
            <person name="Dixelius C."/>
        </authorList>
    </citation>
    <scope>NUCLEOTIDE SEQUENCE</scope>
    <source>
        <tissue evidence="3">Potato root galls</tissue>
    </source>
</reference>
<evidence type="ECO:0000256" key="2">
    <source>
        <dbReference type="SAM" id="Phobius"/>
    </source>
</evidence>
<dbReference type="EMBL" id="HACM01005943">
    <property type="protein sequence ID" value="CRZ06385.1"/>
    <property type="molecule type" value="Transcribed_RNA"/>
</dbReference>
<sequence length="140" mass="15662">FAFAIEVVCESMNRGVSNGFFFFLVCTMSSLGLGASSAQSRIIDFRQSSFSTVEQYDDSWTYQVETPVPPTSSRKRKRKSSDPTAVDEHQFAFHQGLNIWVPKLPTPGERAFLRSKCSEDFCHRLTVFGTCATQSSVPSE</sequence>
<protein>
    <submittedName>
        <fullName evidence="3">Uncharacterized protein</fullName>
    </submittedName>
</protein>
<proteinExistence type="predicted"/>
<name>A0A0H5QWT8_9EUKA</name>
<dbReference type="AlphaFoldDB" id="A0A0H5QWT8"/>
<evidence type="ECO:0000256" key="1">
    <source>
        <dbReference type="SAM" id="MobiDB-lite"/>
    </source>
</evidence>